<dbReference type="GO" id="GO:0071949">
    <property type="term" value="F:FAD binding"/>
    <property type="evidence" value="ECO:0007669"/>
    <property type="project" value="InterPro"/>
</dbReference>
<comment type="caution">
    <text evidence="9">The sequence shown here is derived from an EMBL/GenBank/DDBJ whole genome shotgun (WGS) entry which is preliminary data.</text>
</comment>
<dbReference type="EMBL" id="JWZX01001314">
    <property type="protein sequence ID" value="KOO34146.1"/>
    <property type="molecule type" value="Genomic_DNA"/>
</dbReference>
<keyword evidence="6" id="KW-0503">Monooxygenase</keyword>
<evidence type="ECO:0000259" key="8">
    <source>
        <dbReference type="Pfam" id="PF01494"/>
    </source>
</evidence>
<dbReference type="GO" id="GO:0070189">
    <property type="term" value="P:kynurenine metabolic process"/>
    <property type="evidence" value="ECO:0007669"/>
    <property type="project" value="TreeGrafter"/>
</dbReference>
<accession>A0A0M0K5K9</accession>
<dbReference type="Gene3D" id="3.50.50.60">
    <property type="entry name" value="FAD/NAD(P)-binding domain"/>
    <property type="match status" value="1"/>
</dbReference>
<organism evidence="9 10">
    <name type="scientific">Chrysochromulina tobinii</name>
    <dbReference type="NCBI Taxonomy" id="1460289"/>
    <lineage>
        <taxon>Eukaryota</taxon>
        <taxon>Haptista</taxon>
        <taxon>Haptophyta</taxon>
        <taxon>Prymnesiophyceae</taxon>
        <taxon>Prymnesiales</taxon>
        <taxon>Chrysochromulinaceae</taxon>
        <taxon>Chrysochromulina</taxon>
    </lineage>
</organism>
<gene>
    <name evidence="9" type="ORF">Ctob_008115</name>
</gene>
<dbReference type="PRINTS" id="PR00420">
    <property type="entry name" value="RNGMNOXGNASE"/>
</dbReference>
<evidence type="ECO:0000256" key="4">
    <source>
        <dbReference type="ARBA" id="ARBA00022857"/>
    </source>
</evidence>
<name>A0A0M0K5K9_9EUKA</name>
<dbReference type="GO" id="GO:0004502">
    <property type="term" value="F:kynurenine 3-monooxygenase activity"/>
    <property type="evidence" value="ECO:0007669"/>
    <property type="project" value="TreeGrafter"/>
</dbReference>
<evidence type="ECO:0000256" key="2">
    <source>
        <dbReference type="ARBA" id="ARBA00022630"/>
    </source>
</evidence>
<dbReference type="InterPro" id="IPR036188">
    <property type="entry name" value="FAD/NAD-bd_sf"/>
</dbReference>
<feature type="transmembrane region" description="Helical" evidence="7">
    <location>
        <begin position="239"/>
        <end position="256"/>
    </location>
</feature>
<reference evidence="10" key="1">
    <citation type="journal article" date="2015" name="PLoS Genet.">
        <title>Genome Sequence and Transcriptome Analyses of Chrysochromulina tobin: Metabolic Tools for Enhanced Algal Fitness in the Prominent Order Prymnesiales (Haptophyceae).</title>
        <authorList>
            <person name="Hovde B.T."/>
            <person name="Deodato C.R."/>
            <person name="Hunsperger H.M."/>
            <person name="Ryken S.A."/>
            <person name="Yost W."/>
            <person name="Jha R.K."/>
            <person name="Patterson J."/>
            <person name="Monnat R.J. Jr."/>
            <person name="Barlow S.B."/>
            <person name="Starkenburg S.R."/>
            <person name="Cattolico R.A."/>
        </authorList>
    </citation>
    <scope>NUCLEOTIDE SEQUENCE</scope>
    <source>
        <strain evidence="10">CCMP291</strain>
    </source>
</reference>
<dbReference type="OrthoDB" id="433069at2759"/>
<evidence type="ECO:0000256" key="5">
    <source>
        <dbReference type="ARBA" id="ARBA00023002"/>
    </source>
</evidence>
<keyword evidence="7" id="KW-0812">Transmembrane</keyword>
<dbReference type="SUPFAM" id="SSF51905">
    <property type="entry name" value="FAD/NAD(P)-binding domain"/>
    <property type="match status" value="1"/>
</dbReference>
<evidence type="ECO:0000256" key="3">
    <source>
        <dbReference type="ARBA" id="ARBA00022827"/>
    </source>
</evidence>
<comment type="cofactor">
    <cofactor evidence="1">
        <name>FAD</name>
        <dbReference type="ChEBI" id="CHEBI:57692"/>
    </cofactor>
</comment>
<evidence type="ECO:0000313" key="9">
    <source>
        <dbReference type="EMBL" id="KOO34146.1"/>
    </source>
</evidence>
<keyword evidence="7" id="KW-0472">Membrane</keyword>
<dbReference type="PANTHER" id="PTHR46028:SF2">
    <property type="entry name" value="KYNURENINE 3-MONOOXYGENASE"/>
    <property type="match status" value="1"/>
</dbReference>
<dbReference type="InterPro" id="IPR002938">
    <property type="entry name" value="FAD-bd"/>
</dbReference>
<keyword evidence="5" id="KW-0560">Oxidoreductase</keyword>
<evidence type="ECO:0000256" key="7">
    <source>
        <dbReference type="SAM" id="Phobius"/>
    </source>
</evidence>
<keyword evidence="10" id="KW-1185">Reference proteome</keyword>
<dbReference type="PANTHER" id="PTHR46028">
    <property type="entry name" value="KYNURENINE 3-MONOOXYGENASE"/>
    <property type="match status" value="1"/>
</dbReference>
<keyword evidence="3" id="KW-0274">FAD</keyword>
<keyword evidence="2" id="KW-0285">Flavoprotein</keyword>
<evidence type="ECO:0000313" key="10">
    <source>
        <dbReference type="Proteomes" id="UP000037460"/>
    </source>
</evidence>
<keyword evidence="4" id="KW-0521">NADP</keyword>
<dbReference type="Proteomes" id="UP000037460">
    <property type="component" value="Unassembled WGS sequence"/>
</dbReference>
<sequence length="267" mass="28532">MRPTHMSAVAPQRSAAVIGAGPAGLLTAIMLSQRGWGVKVYDALPPPPSAEDNDLWSSGERSYQLGLNGRGQRSLREFGVMERVSRYAASVNGRLSFDTKTGAPSESRLIPPGQPGAEKTYVTRVLQRDRLQACLLEEVRERYPNVAVSFQVTCDGVDLSGERPAVTLCPSAETVSSQEELEGCAVPPVGLTAFDLVVGADGVRSAVREALAASPATSTRPDERNTFTGLRRRKRLERALLMVLVGWALLGARFGVKLCAKALLGAG</sequence>
<evidence type="ECO:0000256" key="1">
    <source>
        <dbReference type="ARBA" id="ARBA00001974"/>
    </source>
</evidence>
<dbReference type="Pfam" id="PF01494">
    <property type="entry name" value="FAD_binding_3"/>
    <property type="match status" value="1"/>
</dbReference>
<proteinExistence type="predicted"/>
<keyword evidence="7" id="KW-1133">Transmembrane helix</keyword>
<evidence type="ECO:0000256" key="6">
    <source>
        <dbReference type="ARBA" id="ARBA00023033"/>
    </source>
</evidence>
<protein>
    <recommendedName>
        <fullName evidence="8">FAD-binding domain-containing protein</fullName>
    </recommendedName>
</protein>
<dbReference type="AlphaFoldDB" id="A0A0M0K5K9"/>
<feature type="domain" description="FAD-binding" evidence="8">
    <location>
        <begin position="15"/>
        <end position="214"/>
    </location>
</feature>